<feature type="binding site" evidence="13">
    <location>
        <position position="102"/>
    </location>
    <ligand>
        <name>Mg(2+)</name>
        <dbReference type="ChEBI" id="CHEBI:18420"/>
    </ligand>
</feature>
<dbReference type="PIRSF" id="PIRSF037785">
    <property type="entry name" value="RecU"/>
    <property type="match status" value="1"/>
</dbReference>
<dbReference type="GO" id="GO:0000287">
    <property type="term" value="F:magnesium ion binding"/>
    <property type="evidence" value="ECO:0007669"/>
    <property type="project" value="UniProtKB-UniRule"/>
</dbReference>
<dbReference type="Pfam" id="PF03838">
    <property type="entry name" value="RecU"/>
    <property type="match status" value="1"/>
</dbReference>
<keyword evidence="3 13" id="KW-0540">Nuclease</keyword>
<dbReference type="NCBIfam" id="NF002584">
    <property type="entry name" value="PRK02234.1-5"/>
    <property type="match status" value="1"/>
</dbReference>
<comment type="subcellular location">
    <subcellularLocation>
        <location evidence="1 13">Cytoplasm</location>
    </subcellularLocation>
</comment>
<keyword evidence="2 13" id="KW-0963">Cytoplasm</keyword>
<feature type="binding site" evidence="13">
    <location>
        <position position="121"/>
    </location>
    <ligand>
        <name>Mg(2+)</name>
        <dbReference type="ChEBI" id="CHEBI:18420"/>
    </ligand>
</feature>
<reference evidence="16 17" key="1">
    <citation type="submission" date="2016-10" db="EMBL/GenBank/DDBJ databases">
        <authorList>
            <person name="de Groot N.N."/>
        </authorList>
    </citation>
    <scope>NUCLEOTIDE SEQUENCE [LARGE SCALE GENOMIC DNA]</scope>
    <source>
        <strain evidence="16 17">DSM 23126</strain>
    </source>
</reference>
<keyword evidence="7 13" id="KW-0378">Hydrolase</keyword>
<comment type="catalytic activity">
    <reaction evidence="13">
        <text>Endonucleolytic cleavage at a junction such as a reciprocal single-stranded crossover between two homologous DNA duplexes (Holliday junction).</text>
        <dbReference type="EC" id="3.1.21.10"/>
    </reaction>
</comment>
<evidence type="ECO:0000256" key="9">
    <source>
        <dbReference type="ARBA" id="ARBA00023172"/>
    </source>
</evidence>
<comment type="cofactor">
    <cofactor evidence="13">
        <name>Mg(2+)</name>
        <dbReference type="ChEBI" id="CHEBI:18420"/>
    </cofactor>
    <text evidence="13">Binds 1 Mg(2+) ion per subunit.</text>
</comment>
<dbReference type="GO" id="GO:0006310">
    <property type="term" value="P:DNA recombination"/>
    <property type="evidence" value="ECO:0007669"/>
    <property type="project" value="UniProtKB-UniRule"/>
</dbReference>
<accession>A0A1H2RBR0</accession>
<dbReference type="GO" id="GO:0008821">
    <property type="term" value="F:crossover junction DNA endonuclease activity"/>
    <property type="evidence" value="ECO:0007669"/>
    <property type="project" value="UniProtKB-EC"/>
</dbReference>
<evidence type="ECO:0000256" key="13">
    <source>
        <dbReference type="HAMAP-Rule" id="MF_00130"/>
    </source>
</evidence>
<evidence type="ECO:0000256" key="11">
    <source>
        <dbReference type="ARBA" id="ARBA00023447"/>
    </source>
</evidence>
<evidence type="ECO:0000256" key="12">
    <source>
        <dbReference type="ARBA" id="ARBA00029523"/>
    </source>
</evidence>
<evidence type="ECO:0000256" key="14">
    <source>
        <dbReference type="NCBIfam" id="TIGR00648"/>
    </source>
</evidence>
<dbReference type="Proteomes" id="UP000199488">
    <property type="component" value="Unassembled WGS sequence"/>
</dbReference>
<evidence type="ECO:0000256" key="4">
    <source>
        <dbReference type="ARBA" id="ARBA00022723"/>
    </source>
</evidence>
<evidence type="ECO:0000256" key="2">
    <source>
        <dbReference type="ARBA" id="ARBA00022490"/>
    </source>
</evidence>
<keyword evidence="17" id="KW-1185">Reference proteome</keyword>
<dbReference type="GO" id="GO:0005737">
    <property type="term" value="C:cytoplasm"/>
    <property type="evidence" value="ECO:0007669"/>
    <property type="project" value="UniProtKB-SubCell"/>
</dbReference>
<feature type="site" description="Transition state stabilizer" evidence="13">
    <location>
        <position position="104"/>
    </location>
</feature>
<dbReference type="OrthoDB" id="9783592at2"/>
<protein>
    <recommendedName>
        <fullName evidence="12 13">Holliday junction resolvase RecU</fullName>
        <ecNumber evidence="13 14">3.1.21.10</ecNumber>
    </recommendedName>
    <alternativeName>
        <fullName evidence="13">Recombination protein U homolog</fullName>
    </alternativeName>
</protein>
<dbReference type="InterPro" id="IPR004612">
    <property type="entry name" value="Resolv_RecU"/>
</dbReference>
<dbReference type="EMBL" id="FNNC01000001">
    <property type="protein sequence ID" value="SDW16274.1"/>
    <property type="molecule type" value="Genomic_DNA"/>
</dbReference>
<comment type="similarity">
    <text evidence="11 13">Belongs to the RecU family.</text>
</comment>
<evidence type="ECO:0000256" key="6">
    <source>
        <dbReference type="ARBA" id="ARBA00022763"/>
    </source>
</evidence>
<evidence type="ECO:0000313" key="17">
    <source>
        <dbReference type="Proteomes" id="UP000199488"/>
    </source>
</evidence>
<comment type="function">
    <text evidence="13">Endonuclease that resolves Holliday junction intermediates in genetic recombination. Cleaves mobile four-strand junctions by introducing symmetrical nicks in paired strands. Promotes annealing of linear ssDNA with homologous dsDNA. Required for DNA repair, homologous recombination and chromosome segregation.</text>
</comment>
<keyword evidence="9 13" id="KW-0233">DNA recombination</keyword>
<dbReference type="GO" id="GO:0006281">
    <property type="term" value="P:DNA repair"/>
    <property type="evidence" value="ECO:0007669"/>
    <property type="project" value="UniProtKB-UniRule"/>
</dbReference>
<proteinExistence type="inferred from homology"/>
<organism evidence="16 17">
    <name type="scientific">Marinococcus luteus</name>
    <dbReference type="NCBI Taxonomy" id="1122204"/>
    <lineage>
        <taxon>Bacteria</taxon>
        <taxon>Bacillati</taxon>
        <taxon>Bacillota</taxon>
        <taxon>Bacilli</taxon>
        <taxon>Bacillales</taxon>
        <taxon>Bacillaceae</taxon>
        <taxon>Marinococcus</taxon>
    </lineage>
</organism>
<name>A0A1H2RBR0_9BACI</name>
<keyword evidence="8 13" id="KW-0460">Magnesium</keyword>
<dbReference type="HAMAP" id="MF_00130">
    <property type="entry name" value="RecU"/>
    <property type="match status" value="1"/>
</dbReference>
<evidence type="ECO:0000256" key="10">
    <source>
        <dbReference type="ARBA" id="ARBA00023204"/>
    </source>
</evidence>
<dbReference type="InterPro" id="IPR011335">
    <property type="entry name" value="Restrct_endonuc-II-like"/>
</dbReference>
<sequence>MAYRYPNGKVYRPKKNVSSRQGPPAEKSFANRGMTLEEDINESNEYYIAHDIGIIHKKPTPVQIVDVHYPKRSAARITEAYFKQASTTDYNGVFAGRYIDFEAKETRNKTAFPLQNFHDHQADHMHKVQKQDGIAFVLLRFAVHGETYLYDASHFLHWYYGQTKRKSIPYQEIQAHGHPVSLGLHPRLDYLKTVKDVYFY</sequence>
<evidence type="ECO:0000256" key="7">
    <source>
        <dbReference type="ARBA" id="ARBA00022801"/>
    </source>
</evidence>
<dbReference type="SUPFAM" id="SSF52980">
    <property type="entry name" value="Restriction endonuclease-like"/>
    <property type="match status" value="1"/>
</dbReference>
<dbReference type="NCBIfam" id="NF002581">
    <property type="entry name" value="PRK02234.1-2"/>
    <property type="match status" value="1"/>
</dbReference>
<evidence type="ECO:0000256" key="15">
    <source>
        <dbReference type="SAM" id="MobiDB-lite"/>
    </source>
</evidence>
<dbReference type="CDD" id="cd22354">
    <property type="entry name" value="RecU-like"/>
    <property type="match status" value="1"/>
</dbReference>
<feature type="binding site" evidence="13">
    <location>
        <position position="89"/>
    </location>
    <ligand>
        <name>Mg(2+)</name>
        <dbReference type="ChEBI" id="CHEBI:18420"/>
    </ligand>
</feature>
<keyword evidence="10 13" id="KW-0234">DNA repair</keyword>
<evidence type="ECO:0000313" key="16">
    <source>
        <dbReference type="EMBL" id="SDW16274.1"/>
    </source>
</evidence>
<evidence type="ECO:0000256" key="5">
    <source>
        <dbReference type="ARBA" id="ARBA00022759"/>
    </source>
</evidence>
<dbReference type="STRING" id="1122204.SAMN05421781_0666"/>
<keyword evidence="5 13" id="KW-0255">Endonuclease</keyword>
<dbReference type="RefSeq" id="WP_091611114.1">
    <property type="nucleotide sequence ID" value="NZ_FNNC01000001.1"/>
</dbReference>
<feature type="binding site" evidence="13">
    <location>
        <position position="87"/>
    </location>
    <ligand>
        <name>Mg(2+)</name>
        <dbReference type="ChEBI" id="CHEBI:18420"/>
    </ligand>
</feature>
<evidence type="ECO:0000256" key="3">
    <source>
        <dbReference type="ARBA" id="ARBA00022722"/>
    </source>
</evidence>
<evidence type="ECO:0000256" key="8">
    <source>
        <dbReference type="ARBA" id="ARBA00022842"/>
    </source>
</evidence>
<dbReference type="GO" id="GO:0007059">
    <property type="term" value="P:chromosome segregation"/>
    <property type="evidence" value="ECO:0007669"/>
    <property type="project" value="UniProtKB-UniRule"/>
</dbReference>
<gene>
    <name evidence="13" type="primary">recU</name>
    <name evidence="16" type="ORF">SAMN05421781_0666</name>
</gene>
<keyword evidence="6 13" id="KW-0227">DNA damage</keyword>
<evidence type="ECO:0000256" key="1">
    <source>
        <dbReference type="ARBA" id="ARBA00004496"/>
    </source>
</evidence>
<dbReference type="NCBIfam" id="TIGR00648">
    <property type="entry name" value="recU"/>
    <property type="match status" value="1"/>
</dbReference>
<dbReference type="InterPro" id="IPR011856">
    <property type="entry name" value="tRNA_endonuc-like_dom_sf"/>
</dbReference>
<dbReference type="Gene3D" id="3.40.1350.10">
    <property type="match status" value="1"/>
</dbReference>
<keyword evidence="4 13" id="KW-0479">Metal-binding</keyword>
<dbReference type="AlphaFoldDB" id="A0A1H2RBR0"/>
<dbReference type="GO" id="GO:0003676">
    <property type="term" value="F:nucleic acid binding"/>
    <property type="evidence" value="ECO:0007669"/>
    <property type="project" value="InterPro"/>
</dbReference>
<feature type="region of interest" description="Disordered" evidence="15">
    <location>
        <begin position="1"/>
        <end position="32"/>
    </location>
</feature>
<dbReference type="EC" id="3.1.21.10" evidence="13 14"/>